<gene>
    <name evidence="1" type="ORF">J2W48_003420</name>
</gene>
<protein>
    <submittedName>
        <fullName evidence="1">Uncharacterized protein</fullName>
    </submittedName>
</protein>
<accession>A0ABU1YD65</accession>
<keyword evidence="2" id="KW-1185">Reference proteome</keyword>
<evidence type="ECO:0000313" key="1">
    <source>
        <dbReference type="EMBL" id="MDR7211466.1"/>
    </source>
</evidence>
<name>A0ABU1YD65_9FLAO</name>
<evidence type="ECO:0000313" key="2">
    <source>
        <dbReference type="Proteomes" id="UP001269081"/>
    </source>
</evidence>
<sequence>MKILILYMALFTFSIGCKTSSQEEHSVKNLKKSFKAKDEAFF</sequence>
<organism evidence="1 2">
    <name type="scientific">Flavobacterium piscis</name>
    <dbReference type="NCBI Taxonomy" id="1114874"/>
    <lineage>
        <taxon>Bacteria</taxon>
        <taxon>Pseudomonadati</taxon>
        <taxon>Bacteroidota</taxon>
        <taxon>Flavobacteriia</taxon>
        <taxon>Flavobacteriales</taxon>
        <taxon>Flavobacteriaceae</taxon>
        <taxon>Flavobacterium</taxon>
    </lineage>
</organism>
<reference evidence="1 2" key="1">
    <citation type="submission" date="2023-07" db="EMBL/GenBank/DDBJ databases">
        <title>Sorghum-associated microbial communities from plants grown in Nebraska, USA.</title>
        <authorList>
            <person name="Schachtman D."/>
        </authorList>
    </citation>
    <scope>NUCLEOTIDE SEQUENCE [LARGE SCALE GENOMIC DNA]</scope>
    <source>
        <strain evidence="1 2">4129</strain>
    </source>
</reference>
<dbReference type="Proteomes" id="UP001269081">
    <property type="component" value="Unassembled WGS sequence"/>
</dbReference>
<comment type="caution">
    <text evidence="1">The sequence shown here is derived from an EMBL/GenBank/DDBJ whole genome shotgun (WGS) entry which is preliminary data.</text>
</comment>
<dbReference type="EMBL" id="JAVDWQ010000012">
    <property type="protein sequence ID" value="MDR7211466.1"/>
    <property type="molecule type" value="Genomic_DNA"/>
</dbReference>
<dbReference type="PROSITE" id="PS51257">
    <property type="entry name" value="PROKAR_LIPOPROTEIN"/>
    <property type="match status" value="1"/>
</dbReference>
<proteinExistence type="predicted"/>